<feature type="non-terminal residue" evidence="7">
    <location>
        <position position="52"/>
    </location>
</feature>
<dbReference type="Proteomes" id="UP000053238">
    <property type="component" value="Unassembled WGS sequence"/>
</dbReference>
<gene>
    <name evidence="7" type="ORF">N336_07354</name>
</gene>
<reference evidence="7 8" key="1">
    <citation type="submission" date="2014-04" db="EMBL/GenBank/DDBJ databases">
        <title>Genome evolution of avian class.</title>
        <authorList>
            <person name="Zhang G."/>
            <person name="Li C."/>
        </authorList>
    </citation>
    <scope>NUCLEOTIDE SEQUENCE [LARGE SCALE GENOMIC DNA]</scope>
    <source>
        <strain evidence="7">BGI_N336</strain>
    </source>
</reference>
<comment type="subcellular location">
    <subcellularLocation>
        <location evidence="1">Secreted</location>
    </subcellularLocation>
</comment>
<dbReference type="InterPro" id="IPR009003">
    <property type="entry name" value="Peptidase_S1_PA"/>
</dbReference>
<feature type="domain" description="Peptidase S1" evidence="6">
    <location>
        <begin position="1"/>
        <end position="52"/>
    </location>
</feature>
<keyword evidence="8" id="KW-1185">Reference proteome</keyword>
<evidence type="ECO:0000256" key="2">
    <source>
        <dbReference type="ARBA" id="ARBA00022525"/>
    </source>
</evidence>
<evidence type="ECO:0000256" key="5">
    <source>
        <dbReference type="ARBA" id="ARBA00022825"/>
    </source>
</evidence>
<keyword evidence="3 7" id="KW-0645">Protease</keyword>
<organism evidence="7 8">
    <name type="scientific">Phalacrocorax carbo</name>
    <name type="common">Great cormorant</name>
    <name type="synonym">Pelecanus carbo</name>
    <dbReference type="NCBI Taxonomy" id="9209"/>
    <lineage>
        <taxon>Eukaryota</taxon>
        <taxon>Metazoa</taxon>
        <taxon>Chordata</taxon>
        <taxon>Craniata</taxon>
        <taxon>Vertebrata</taxon>
        <taxon>Euteleostomi</taxon>
        <taxon>Archelosauria</taxon>
        <taxon>Archosauria</taxon>
        <taxon>Dinosauria</taxon>
        <taxon>Saurischia</taxon>
        <taxon>Theropoda</taxon>
        <taxon>Coelurosauria</taxon>
        <taxon>Aves</taxon>
        <taxon>Neognathae</taxon>
        <taxon>Neoaves</taxon>
        <taxon>Aequornithes</taxon>
        <taxon>Suliformes</taxon>
        <taxon>Phalacrocoracidae</taxon>
        <taxon>Phalacrocorax</taxon>
    </lineage>
</organism>
<dbReference type="GO" id="GO:0005615">
    <property type="term" value="C:extracellular space"/>
    <property type="evidence" value="ECO:0007669"/>
    <property type="project" value="TreeGrafter"/>
</dbReference>
<evidence type="ECO:0000313" key="8">
    <source>
        <dbReference type="Proteomes" id="UP000053238"/>
    </source>
</evidence>
<keyword evidence="7" id="KW-0812">Transmembrane</keyword>
<accession>A0A093R7J2</accession>
<sequence length="52" mass="5574">QGDSGGPLVCQDGFAWRLVGIVSWGQGCAEPSHPGVYTNVAQLLPWIHRIAE</sequence>
<dbReference type="GO" id="GO:0006508">
    <property type="term" value="P:proteolysis"/>
    <property type="evidence" value="ECO:0007669"/>
    <property type="project" value="UniProtKB-KW"/>
</dbReference>
<dbReference type="GO" id="GO:0004252">
    <property type="term" value="F:serine-type endopeptidase activity"/>
    <property type="evidence" value="ECO:0007669"/>
    <property type="project" value="InterPro"/>
</dbReference>
<keyword evidence="7" id="KW-0472">Membrane</keyword>
<evidence type="ECO:0000256" key="4">
    <source>
        <dbReference type="ARBA" id="ARBA00022801"/>
    </source>
</evidence>
<evidence type="ECO:0000256" key="3">
    <source>
        <dbReference type="ARBA" id="ARBA00022670"/>
    </source>
</evidence>
<dbReference type="PANTHER" id="PTHR24264:SF65">
    <property type="entry name" value="SRCR DOMAIN-CONTAINING PROTEIN"/>
    <property type="match status" value="1"/>
</dbReference>
<dbReference type="Pfam" id="PF00089">
    <property type="entry name" value="Trypsin"/>
    <property type="match status" value="1"/>
</dbReference>
<dbReference type="InterPro" id="IPR001254">
    <property type="entry name" value="Trypsin_dom"/>
</dbReference>
<dbReference type="AlphaFoldDB" id="A0A093R7J2"/>
<keyword evidence="2" id="KW-0964">Secreted</keyword>
<keyword evidence="4" id="KW-0378">Hydrolase</keyword>
<proteinExistence type="predicted"/>
<evidence type="ECO:0000259" key="6">
    <source>
        <dbReference type="PROSITE" id="PS50240"/>
    </source>
</evidence>
<keyword evidence="5" id="KW-0720">Serine protease</keyword>
<dbReference type="Gene3D" id="2.40.10.10">
    <property type="entry name" value="Trypsin-like serine proteases"/>
    <property type="match status" value="1"/>
</dbReference>
<dbReference type="EMBL" id="KL442499">
    <property type="protein sequence ID" value="KFW94565.1"/>
    <property type="molecule type" value="Genomic_DNA"/>
</dbReference>
<evidence type="ECO:0000256" key="1">
    <source>
        <dbReference type="ARBA" id="ARBA00004613"/>
    </source>
</evidence>
<name>A0A093R7J2_PHACA</name>
<dbReference type="InterPro" id="IPR050127">
    <property type="entry name" value="Serine_Proteases_S1"/>
</dbReference>
<dbReference type="InterPro" id="IPR043504">
    <property type="entry name" value="Peptidase_S1_PA_chymotrypsin"/>
</dbReference>
<dbReference type="PROSITE" id="PS50240">
    <property type="entry name" value="TRYPSIN_DOM"/>
    <property type="match status" value="1"/>
</dbReference>
<evidence type="ECO:0000313" key="7">
    <source>
        <dbReference type="EMBL" id="KFW94565.1"/>
    </source>
</evidence>
<dbReference type="SUPFAM" id="SSF50494">
    <property type="entry name" value="Trypsin-like serine proteases"/>
    <property type="match status" value="1"/>
</dbReference>
<dbReference type="PANTHER" id="PTHR24264">
    <property type="entry name" value="TRYPSIN-RELATED"/>
    <property type="match status" value="1"/>
</dbReference>
<feature type="non-terminal residue" evidence="7">
    <location>
        <position position="1"/>
    </location>
</feature>
<protein>
    <submittedName>
        <fullName evidence="7">Transmembrane protease serine 5</fullName>
    </submittedName>
</protein>